<accession>A0A8K1CHC5</accession>
<feature type="domain" description="Tyrosine specific protein phosphatases" evidence="7">
    <location>
        <begin position="295"/>
        <end position="353"/>
    </location>
</feature>
<dbReference type="Gene3D" id="3.90.190.10">
    <property type="entry name" value="Protein tyrosine phosphatase superfamily"/>
    <property type="match status" value="1"/>
</dbReference>
<gene>
    <name evidence="9" type="ORF">Poli38472_005116</name>
</gene>
<name>A0A8K1CHC5_PYTOL</name>
<dbReference type="EMBL" id="SPLM01000073">
    <property type="protein sequence ID" value="TMW62498.1"/>
    <property type="molecule type" value="Genomic_DNA"/>
</dbReference>
<proteinExistence type="inferred from homology"/>
<dbReference type="CDD" id="cd14498">
    <property type="entry name" value="DSP"/>
    <property type="match status" value="1"/>
</dbReference>
<evidence type="ECO:0000259" key="6">
    <source>
        <dbReference type="PROSITE" id="PS50054"/>
    </source>
</evidence>
<dbReference type="SUPFAM" id="SSF52799">
    <property type="entry name" value="(Phosphotyrosine protein) phosphatases II"/>
    <property type="match status" value="1"/>
</dbReference>
<dbReference type="PROSITE" id="PS50054">
    <property type="entry name" value="TYR_PHOSPHATASE_DUAL"/>
    <property type="match status" value="1"/>
</dbReference>
<dbReference type="Proteomes" id="UP000794436">
    <property type="component" value="Unassembled WGS sequence"/>
</dbReference>
<feature type="domain" description="Tyrosine-protein phosphatase" evidence="6">
    <location>
        <begin position="231"/>
        <end position="374"/>
    </location>
</feature>
<dbReference type="GO" id="GO:0043409">
    <property type="term" value="P:negative regulation of MAPK cascade"/>
    <property type="evidence" value="ECO:0007669"/>
    <property type="project" value="TreeGrafter"/>
</dbReference>
<dbReference type="PROSITE" id="PS50056">
    <property type="entry name" value="TYR_PHOSPHATASE_2"/>
    <property type="match status" value="1"/>
</dbReference>
<dbReference type="InterPro" id="IPR001763">
    <property type="entry name" value="Rhodanese-like_dom"/>
</dbReference>
<dbReference type="PROSITE" id="PS00383">
    <property type="entry name" value="TYR_PHOSPHATASE_1"/>
    <property type="match status" value="1"/>
</dbReference>
<dbReference type="Pfam" id="PF00581">
    <property type="entry name" value="Rhodanese"/>
    <property type="match status" value="1"/>
</dbReference>
<sequence length="409" mass="46565">MPAAWDRLADEEELDASTVDELSHKDEELHDDDTTSSSTNSQRSGQRHSFQKPLRLRLLKRARVPRPSVPSISPTSLYNRLQTASVVVVDCRSAEDFDKSHLYNALHCAPLRRRGAAKPKHKKKKTVEDVLAAYAPESDVVRKLANRDMMEIVVIGSNRTSSPLLYRMDWGYRFARKLLTEGRVYSVVFLSSGFADFTSKYPFLLRGTQYPDAPVRSADPQRKLSDAPPQYPNEIINDFLFLGNFWQANDERTVRDLRITHVVNVGAITENRNKFDHIKYLDVDIKDNVDVNIGDLFAPTVAFIQRALREHGRVLIHCVQGISRSSTIVIWYVMIHTRCSLSAAYSYVLKRRPLIFPNRGFMTQLMENEKALYGSESVLPEDVDLLQNGLLAPLDRKGSNLRLSFVNKS</sequence>
<organism evidence="9 10">
    <name type="scientific">Pythium oligandrum</name>
    <name type="common">Mycoparasitic fungus</name>
    <dbReference type="NCBI Taxonomy" id="41045"/>
    <lineage>
        <taxon>Eukaryota</taxon>
        <taxon>Sar</taxon>
        <taxon>Stramenopiles</taxon>
        <taxon>Oomycota</taxon>
        <taxon>Peronosporomycetes</taxon>
        <taxon>Pythiales</taxon>
        <taxon>Pythiaceae</taxon>
        <taxon>Pythium</taxon>
    </lineage>
</organism>
<reference evidence="9" key="1">
    <citation type="submission" date="2019-03" db="EMBL/GenBank/DDBJ databases">
        <title>Long read genome sequence of the mycoparasitic Pythium oligandrum ATCC 38472 isolated from sugarbeet rhizosphere.</title>
        <authorList>
            <person name="Gaulin E."/>
        </authorList>
    </citation>
    <scope>NUCLEOTIDE SEQUENCE</scope>
    <source>
        <strain evidence="9">ATCC 38472_TT</strain>
    </source>
</reference>
<feature type="domain" description="Rhodanese" evidence="8">
    <location>
        <begin position="82"/>
        <end position="107"/>
    </location>
</feature>
<dbReference type="SUPFAM" id="SSF52821">
    <property type="entry name" value="Rhodanese/Cell cycle control phosphatase"/>
    <property type="match status" value="1"/>
</dbReference>
<keyword evidence="3" id="KW-0378">Hydrolase</keyword>
<comment type="similarity">
    <text evidence="1">Belongs to the protein-tyrosine phosphatase family. Non-receptor class dual specificity subfamily.</text>
</comment>
<dbReference type="PANTHER" id="PTHR10159:SF525">
    <property type="entry name" value="MAP KINASE PHOSPHATASE WITH LEUCINE-RICH REPEATS PROTEIN 3"/>
    <property type="match status" value="1"/>
</dbReference>
<dbReference type="InterPro" id="IPR020422">
    <property type="entry name" value="TYR_PHOSPHATASE_DUAL_dom"/>
</dbReference>
<evidence type="ECO:0000259" key="8">
    <source>
        <dbReference type="PROSITE" id="PS50206"/>
    </source>
</evidence>
<dbReference type="InterPro" id="IPR036873">
    <property type="entry name" value="Rhodanese-like_dom_sf"/>
</dbReference>
<dbReference type="GO" id="GO:0005737">
    <property type="term" value="C:cytoplasm"/>
    <property type="evidence" value="ECO:0007669"/>
    <property type="project" value="TreeGrafter"/>
</dbReference>
<evidence type="ECO:0000256" key="3">
    <source>
        <dbReference type="ARBA" id="ARBA00022801"/>
    </source>
</evidence>
<dbReference type="OrthoDB" id="10252009at2759"/>
<keyword evidence="10" id="KW-1185">Reference proteome</keyword>
<evidence type="ECO:0000313" key="9">
    <source>
        <dbReference type="EMBL" id="TMW62498.1"/>
    </source>
</evidence>
<dbReference type="InterPro" id="IPR029021">
    <property type="entry name" value="Prot-tyrosine_phosphatase-like"/>
</dbReference>
<dbReference type="PANTHER" id="PTHR10159">
    <property type="entry name" value="DUAL SPECIFICITY PROTEIN PHOSPHATASE"/>
    <property type="match status" value="1"/>
</dbReference>
<dbReference type="EC" id="3.1.3.48" evidence="2"/>
<dbReference type="InterPro" id="IPR000340">
    <property type="entry name" value="Dual-sp_phosphatase_cat-dom"/>
</dbReference>
<evidence type="ECO:0000256" key="1">
    <source>
        <dbReference type="ARBA" id="ARBA00008601"/>
    </source>
</evidence>
<protein>
    <recommendedName>
        <fullName evidence="2">protein-tyrosine-phosphatase</fullName>
        <ecNumber evidence="2">3.1.3.48</ecNumber>
    </recommendedName>
</protein>
<comment type="caution">
    <text evidence="9">The sequence shown here is derived from an EMBL/GenBank/DDBJ whole genome shotgun (WGS) entry which is preliminary data.</text>
</comment>
<feature type="region of interest" description="Disordered" evidence="5">
    <location>
        <begin position="1"/>
        <end position="52"/>
    </location>
</feature>
<evidence type="ECO:0000313" key="10">
    <source>
        <dbReference type="Proteomes" id="UP000794436"/>
    </source>
</evidence>
<dbReference type="InterPro" id="IPR000387">
    <property type="entry name" value="Tyr_Pase_dom"/>
</dbReference>
<dbReference type="AlphaFoldDB" id="A0A8K1CHC5"/>
<evidence type="ECO:0000259" key="7">
    <source>
        <dbReference type="PROSITE" id="PS50056"/>
    </source>
</evidence>
<evidence type="ECO:0000256" key="5">
    <source>
        <dbReference type="SAM" id="MobiDB-lite"/>
    </source>
</evidence>
<dbReference type="SMART" id="SM00195">
    <property type="entry name" value="DSPc"/>
    <property type="match status" value="1"/>
</dbReference>
<evidence type="ECO:0000256" key="4">
    <source>
        <dbReference type="ARBA" id="ARBA00022912"/>
    </source>
</evidence>
<dbReference type="PROSITE" id="PS50206">
    <property type="entry name" value="RHODANESE_3"/>
    <property type="match status" value="1"/>
</dbReference>
<dbReference type="GO" id="GO:0004725">
    <property type="term" value="F:protein tyrosine phosphatase activity"/>
    <property type="evidence" value="ECO:0007669"/>
    <property type="project" value="UniProtKB-EC"/>
</dbReference>
<dbReference type="Pfam" id="PF00782">
    <property type="entry name" value="DSPc"/>
    <property type="match status" value="1"/>
</dbReference>
<dbReference type="InterPro" id="IPR016130">
    <property type="entry name" value="Tyr_Pase_AS"/>
</dbReference>
<evidence type="ECO:0000256" key="2">
    <source>
        <dbReference type="ARBA" id="ARBA00013064"/>
    </source>
</evidence>
<keyword evidence="4" id="KW-0904">Protein phosphatase</keyword>
<dbReference type="Gene3D" id="3.40.250.10">
    <property type="entry name" value="Rhodanese-like domain"/>
    <property type="match status" value="1"/>
</dbReference>